<dbReference type="AlphaFoldDB" id="A0A6J4RQR6"/>
<dbReference type="InterPro" id="IPR047967">
    <property type="entry name" value="PolX_PHP"/>
</dbReference>
<dbReference type="PIRSF" id="PIRSF005047">
    <property type="entry name" value="UCP005047_YshC"/>
    <property type="match status" value="1"/>
</dbReference>
<dbReference type="Gene3D" id="3.30.460.10">
    <property type="entry name" value="Beta Polymerase, domain 2"/>
    <property type="match status" value="1"/>
</dbReference>
<dbReference type="InterPro" id="IPR004013">
    <property type="entry name" value="PHP_dom"/>
</dbReference>
<dbReference type="GO" id="GO:0005829">
    <property type="term" value="C:cytosol"/>
    <property type="evidence" value="ECO:0007669"/>
    <property type="project" value="TreeGrafter"/>
</dbReference>
<dbReference type="InterPro" id="IPR027421">
    <property type="entry name" value="DNA_pol_lamdba_lyase_dom_sf"/>
</dbReference>
<dbReference type="PANTHER" id="PTHR36928:SF1">
    <property type="entry name" value="PHOSPHATASE YCDX-RELATED"/>
    <property type="match status" value="1"/>
</dbReference>
<dbReference type="InterPro" id="IPR010996">
    <property type="entry name" value="HHH_MUS81"/>
</dbReference>
<dbReference type="InterPro" id="IPR016195">
    <property type="entry name" value="Pol/histidinol_Pase-like"/>
</dbReference>
<proteinExistence type="predicted"/>
<dbReference type="GO" id="GO:0008270">
    <property type="term" value="F:zinc ion binding"/>
    <property type="evidence" value="ECO:0007669"/>
    <property type="project" value="TreeGrafter"/>
</dbReference>
<organism evidence="2">
    <name type="scientific">uncultured Solirubrobacteraceae bacterium</name>
    <dbReference type="NCBI Taxonomy" id="1162706"/>
    <lineage>
        <taxon>Bacteria</taxon>
        <taxon>Bacillati</taxon>
        <taxon>Actinomycetota</taxon>
        <taxon>Thermoleophilia</taxon>
        <taxon>Solirubrobacterales</taxon>
        <taxon>Solirubrobacteraceae</taxon>
        <taxon>environmental samples</taxon>
    </lineage>
</organism>
<dbReference type="PANTHER" id="PTHR36928">
    <property type="entry name" value="PHOSPHATASE YCDX-RELATED"/>
    <property type="match status" value="1"/>
</dbReference>
<dbReference type="SMART" id="SM00481">
    <property type="entry name" value="POLIIIAc"/>
    <property type="match status" value="1"/>
</dbReference>
<dbReference type="Pfam" id="PF14520">
    <property type="entry name" value="HHH_5"/>
    <property type="match status" value="1"/>
</dbReference>
<dbReference type="Gene3D" id="3.20.20.140">
    <property type="entry name" value="Metal-dependent hydrolases"/>
    <property type="match status" value="1"/>
</dbReference>
<reference evidence="2" key="1">
    <citation type="submission" date="2020-02" db="EMBL/GenBank/DDBJ databases">
        <authorList>
            <person name="Meier V. D."/>
        </authorList>
    </citation>
    <scope>NUCLEOTIDE SEQUENCE</scope>
    <source>
        <strain evidence="2">AVDCRST_MAG13</strain>
    </source>
</reference>
<dbReference type="Gene3D" id="1.10.150.110">
    <property type="entry name" value="DNA polymerase beta, N-terminal domain-like"/>
    <property type="match status" value="1"/>
</dbReference>
<dbReference type="InterPro" id="IPR043519">
    <property type="entry name" value="NT_sf"/>
</dbReference>
<dbReference type="SUPFAM" id="SSF81301">
    <property type="entry name" value="Nucleotidyltransferase"/>
    <property type="match status" value="1"/>
</dbReference>
<dbReference type="InterPro" id="IPR050243">
    <property type="entry name" value="PHP_phosphatase"/>
</dbReference>
<evidence type="ECO:0000259" key="1">
    <source>
        <dbReference type="SMART" id="SM00481"/>
    </source>
</evidence>
<evidence type="ECO:0000313" key="2">
    <source>
        <dbReference type="EMBL" id="CAA9479512.1"/>
    </source>
</evidence>
<dbReference type="GO" id="GO:0042578">
    <property type="term" value="F:phosphoric ester hydrolase activity"/>
    <property type="evidence" value="ECO:0007669"/>
    <property type="project" value="TreeGrafter"/>
</dbReference>
<dbReference type="SUPFAM" id="SSF89550">
    <property type="entry name" value="PHP domain-like"/>
    <property type="match status" value="1"/>
</dbReference>
<name>A0A6J4RQR6_9ACTN</name>
<gene>
    <name evidence="2" type="ORF">AVDCRST_MAG13-1071</name>
</gene>
<dbReference type="InterPro" id="IPR003141">
    <property type="entry name" value="Pol/His_phosphatase_N"/>
</dbReference>
<dbReference type="Pfam" id="PF02811">
    <property type="entry name" value="PHP"/>
    <property type="match status" value="1"/>
</dbReference>
<accession>A0A6J4RQR6</accession>
<sequence length="565" mass="59870">MPRGRRSGRRERPAGLVTAADGRLGDTAAVENAWIADRLEAFASLLDLGDANPYMPRAYRRAAETIRGAAVAVAGLVRSGQVRRLRGIGPGIESRLRELVETGEIAELAELERELSPELVGLGRYLGLGAARSLEIARALGVSTAGELRAAAAAGRLRTVPGIGPKREAQLLDALAREVEPRSPRGLLLGQAWELAGGIAAALGGEAAGDPRRWRDSCEHLAVVCAAPDPAPVLARFAALPQIVAVVEQAERRAVGVTVEGVPIELVAAEPQRFGTALVRATGSPAYVAGLGPLPDAPGEEAVYAALGLPWCPPELREEAFRGEVPALVSPADVRGDLHCHTTWSDGRASVEEMGRAARERGYDYIAICDHTPAVGAVRGLGPDDVRRQAEEIAAANDVLAPFRVLRGIECDILPDGRLDLPDDVLAELDWVQASVHGGQRMARREMTERVEAALRNPYVRCLSHPTGRIIGRRPENALDLERVYAVALEEGVALEVNGLAPRLDLSGEHVRDAIGAGVRIVCSTDAHSVRGLEGMELGVRTARRGGATAADVLNTGPLSAILRT</sequence>
<dbReference type="CDD" id="cd07436">
    <property type="entry name" value="PHP_PolX"/>
    <property type="match status" value="1"/>
</dbReference>
<dbReference type="Pfam" id="PF14716">
    <property type="entry name" value="HHH_8"/>
    <property type="match status" value="1"/>
</dbReference>
<dbReference type="EMBL" id="CADCVO010000164">
    <property type="protein sequence ID" value="CAA9479512.1"/>
    <property type="molecule type" value="Genomic_DNA"/>
</dbReference>
<dbReference type="Gene3D" id="1.10.150.20">
    <property type="entry name" value="5' to 3' exonuclease, C-terminal subdomain"/>
    <property type="match status" value="1"/>
</dbReference>
<dbReference type="SUPFAM" id="SSF47802">
    <property type="entry name" value="DNA polymerase beta, N-terminal domain-like"/>
    <property type="match status" value="1"/>
</dbReference>
<dbReference type="InterPro" id="IPR022311">
    <property type="entry name" value="PolX-like"/>
</dbReference>
<feature type="domain" description="Polymerase/histidinol phosphatase N-terminal" evidence="1">
    <location>
        <begin position="336"/>
        <end position="415"/>
    </location>
</feature>
<protein>
    <submittedName>
        <fullName evidence="2">DNA polymerase X family</fullName>
    </submittedName>
</protein>